<organism evidence="2 3">
    <name type="scientific">Ignisphaera aggregans (strain DSM 17230 / JCM 13409 / AQ1.S1)</name>
    <dbReference type="NCBI Taxonomy" id="583356"/>
    <lineage>
        <taxon>Archaea</taxon>
        <taxon>Thermoproteota</taxon>
        <taxon>Thermoprotei</taxon>
        <taxon>Desulfurococcales</taxon>
        <taxon>Desulfurococcaceae</taxon>
        <taxon>Ignisphaera</taxon>
    </lineage>
</organism>
<reference evidence="2 3" key="1">
    <citation type="journal article" date="2010" name="Stand. Genomic Sci.">
        <title>Complete genome sequence of Ignisphaera aggregans type strain (AQ1.S1).</title>
        <authorList>
            <person name="Goker M."/>
            <person name="Held B."/>
            <person name="Lapidus A."/>
            <person name="Nolan M."/>
            <person name="Spring S."/>
            <person name="Yasawong M."/>
            <person name="Lucas S."/>
            <person name="Glavina Del Rio T."/>
            <person name="Tice H."/>
            <person name="Cheng J.F."/>
            <person name="Goodwin L."/>
            <person name="Tapia R."/>
            <person name="Pitluck S."/>
            <person name="Liolios K."/>
            <person name="Ivanova N."/>
            <person name="Mavromatis K."/>
            <person name="Mikhailova N."/>
            <person name="Pati A."/>
            <person name="Chen A."/>
            <person name="Palaniappan K."/>
            <person name="Brambilla E."/>
            <person name="Land M."/>
            <person name="Hauser L."/>
            <person name="Chang Y.J."/>
            <person name="Jeffries C.D."/>
            <person name="Brettin T."/>
            <person name="Detter J.C."/>
            <person name="Han C."/>
            <person name="Rohde M."/>
            <person name="Sikorski J."/>
            <person name="Woyke T."/>
            <person name="Bristow J."/>
            <person name="Eisen J.A."/>
            <person name="Markowitz V."/>
            <person name="Hugenholtz P."/>
            <person name="Kyrpides N.C."/>
            <person name="Klenk H.P."/>
        </authorList>
    </citation>
    <scope>NUCLEOTIDE SEQUENCE [LARGE SCALE GENOMIC DNA]</scope>
    <source>
        <strain evidence="3">DSM 17230 / JCM 13409 / AQ1.S1</strain>
    </source>
</reference>
<evidence type="ECO:0000313" key="2">
    <source>
        <dbReference type="EMBL" id="ADM27511.1"/>
    </source>
</evidence>
<dbReference type="EMBL" id="CP002098">
    <property type="protein sequence ID" value="ADM27511.1"/>
    <property type="molecule type" value="Genomic_DNA"/>
</dbReference>
<evidence type="ECO:0000256" key="1">
    <source>
        <dbReference type="SAM" id="Phobius"/>
    </source>
</evidence>
<evidence type="ECO:0000313" key="3">
    <source>
        <dbReference type="Proteomes" id="UP000001304"/>
    </source>
</evidence>
<dbReference type="HOGENOM" id="CLU_2911479_0_0_2"/>
<name>E0SSW1_IGNAA</name>
<dbReference type="Proteomes" id="UP000001304">
    <property type="component" value="Chromosome"/>
</dbReference>
<proteinExistence type="predicted"/>
<gene>
    <name evidence="2" type="ordered locus">Igag_0681</name>
</gene>
<keyword evidence="1" id="KW-1133">Transmembrane helix</keyword>
<dbReference type="BioCyc" id="IAGG583356:GHAH-677-MONOMER"/>
<feature type="transmembrane region" description="Helical" evidence="1">
    <location>
        <begin position="40"/>
        <end position="59"/>
    </location>
</feature>
<dbReference type="STRING" id="583356.Igag_0681"/>
<keyword evidence="1" id="KW-0472">Membrane</keyword>
<keyword evidence="1" id="KW-0812">Transmembrane</keyword>
<accession>E0SSW1</accession>
<keyword evidence="3" id="KW-1185">Reference proteome</keyword>
<dbReference type="AlphaFoldDB" id="E0SSW1"/>
<dbReference type="KEGG" id="iag:Igag_0681"/>
<sequence>MGRELLNLEIVEGEYSWRNPRGIGYENQGEIKEILNGIQLCEFIAIAINLIYTINFYFVSM</sequence>
<protein>
    <submittedName>
        <fullName evidence="2">Uncharacterized protein</fullName>
    </submittedName>
</protein>